<reference evidence="4" key="1">
    <citation type="submission" date="2021-01" db="EMBL/GenBank/DDBJ databases">
        <title>Caligus Genome Assembly.</title>
        <authorList>
            <person name="Gallardo-Escarate C."/>
        </authorList>
    </citation>
    <scope>NUCLEOTIDE SEQUENCE [LARGE SCALE GENOMIC DNA]</scope>
</reference>
<dbReference type="Gene3D" id="2.30.30.40">
    <property type="entry name" value="SH3 Domains"/>
    <property type="match status" value="1"/>
</dbReference>
<dbReference type="Proteomes" id="UP000595437">
    <property type="component" value="Chromosome 2"/>
</dbReference>
<dbReference type="InterPro" id="IPR009091">
    <property type="entry name" value="RCC1/BLIP-II"/>
</dbReference>
<dbReference type="FunFam" id="2.30.30.40:FF:000074">
    <property type="entry name" value="E3 ubiquitin-protein ligase HERC2 isoform X1"/>
    <property type="match status" value="1"/>
</dbReference>
<feature type="compositionally biased region" description="Polar residues" evidence="1">
    <location>
        <begin position="967"/>
        <end position="985"/>
    </location>
</feature>
<dbReference type="EMBL" id="CP045891">
    <property type="protein sequence ID" value="QQP57480.1"/>
    <property type="molecule type" value="Genomic_DNA"/>
</dbReference>
<dbReference type="InterPro" id="IPR037252">
    <property type="entry name" value="Mib_Herc2_sf"/>
</dbReference>
<protein>
    <recommendedName>
        <fullName evidence="2">MIB/HERC2 domain-containing protein</fullName>
    </recommendedName>
</protein>
<evidence type="ECO:0000313" key="3">
    <source>
        <dbReference type="EMBL" id="QQP57480.1"/>
    </source>
</evidence>
<dbReference type="SUPFAM" id="SSF159034">
    <property type="entry name" value="Mib/herc2 domain-like"/>
    <property type="match status" value="1"/>
</dbReference>
<gene>
    <name evidence="3" type="ORF">FKW44_002489</name>
</gene>
<dbReference type="GO" id="GO:0016567">
    <property type="term" value="P:protein ubiquitination"/>
    <property type="evidence" value="ECO:0007669"/>
    <property type="project" value="InterPro"/>
</dbReference>
<name>A0A7T8KK84_CALRO</name>
<dbReference type="SUPFAM" id="SSF55856">
    <property type="entry name" value="Cytochrome b5-like heme/steroid binding domain"/>
    <property type="match status" value="1"/>
</dbReference>
<dbReference type="InterPro" id="IPR010606">
    <property type="entry name" value="Mib_Herc2"/>
</dbReference>
<keyword evidence="4" id="KW-1185">Reference proteome</keyword>
<dbReference type="SMART" id="SM01117">
    <property type="entry name" value="Cyt-b5"/>
    <property type="match status" value="1"/>
</dbReference>
<evidence type="ECO:0000313" key="4">
    <source>
        <dbReference type="Proteomes" id="UP000595437"/>
    </source>
</evidence>
<dbReference type="PROSITE" id="PS51416">
    <property type="entry name" value="MIB_HERC2"/>
    <property type="match status" value="1"/>
</dbReference>
<dbReference type="OrthoDB" id="6342659at2759"/>
<dbReference type="GO" id="GO:0004842">
    <property type="term" value="F:ubiquitin-protein transferase activity"/>
    <property type="evidence" value="ECO:0007669"/>
    <property type="project" value="InterPro"/>
</dbReference>
<dbReference type="Pfam" id="PF00173">
    <property type="entry name" value="Cyt-b5"/>
    <property type="match status" value="1"/>
</dbReference>
<dbReference type="GO" id="GO:0046872">
    <property type="term" value="F:metal ion binding"/>
    <property type="evidence" value="ECO:0007669"/>
    <property type="project" value="InterPro"/>
</dbReference>
<feature type="non-terminal residue" evidence="3">
    <location>
        <position position="1"/>
    </location>
</feature>
<dbReference type="Gene3D" id="2.130.10.30">
    <property type="entry name" value="Regulator of chromosome condensation 1/beta-lactamase-inhibitor protein II"/>
    <property type="match status" value="1"/>
</dbReference>
<evidence type="ECO:0000256" key="1">
    <source>
        <dbReference type="SAM" id="MobiDB-lite"/>
    </source>
</evidence>
<dbReference type="Gene3D" id="3.10.120.10">
    <property type="entry name" value="Cytochrome b5-like heme/steroid binding domain"/>
    <property type="match status" value="1"/>
</dbReference>
<dbReference type="InterPro" id="IPR001199">
    <property type="entry name" value="Cyt_B5-like_heme/steroid-bd"/>
</dbReference>
<dbReference type="InterPro" id="IPR036400">
    <property type="entry name" value="Cyt_B5-like_heme/steroid_sf"/>
</dbReference>
<proteinExistence type="predicted"/>
<evidence type="ECO:0000259" key="2">
    <source>
        <dbReference type="PROSITE" id="PS51416"/>
    </source>
</evidence>
<feature type="domain" description="MIB/HERC2" evidence="2">
    <location>
        <begin position="1265"/>
        <end position="1338"/>
    </location>
</feature>
<feature type="compositionally biased region" description="Acidic residues" evidence="1">
    <location>
        <begin position="948"/>
        <end position="958"/>
    </location>
</feature>
<dbReference type="Pfam" id="PF06701">
    <property type="entry name" value="MIB_HERC2"/>
    <property type="match status" value="1"/>
</dbReference>
<sequence>VPLAIDKFQKDIIVNVFCSRQHFMALCSDNTLFFWSTAAQRIEDVDIQIAFSKCIRSVSVSQSFTVFLSVENEVHKWTANDFIQSRNILNPDNNKMGKAFSDSSPHSSPLDIASSGNALLVFSKDSNNTSSLLEGNDLRQRIPFVLDLNEDTFNHLDKLLSRVWKQCMDGKHQDKFVKQEEECITYIPESVLISLKQKVVELASSSGILDTIQRSAQNLLQIAWSILLPTANERAKALSSLLPVGNDSSLLSSSTNACGRRFMTDLLVSSLMADGGLENALSAAIKVEMNECDEECLEKKQSSQLMTEQALFETESKKTRQMNFDGGSSGNDAAIPLLHLLKQLIRNVGTQTLSLIASPIHVLIEACQSKPKTLTPNLNLLLKFQRLLFTQFFRHNQKDGDRDILLGINGVLKKYMSLLSTHISEVLPKALSLASENSRSYVVCATLLESDAIGVLFPEFILSLTLVHLESVESLTHVKSLLSWLTLLDAFNQMAPGSEKEDGDDLLWPGGMRYPSTSISRLTPDDNALPNIRKADLENHNADGGLWVIIHGKVYDIKDACFPGKDEFSNMATFGCTDVTSTLKQLPDSKEILGQLQSCLIGHFKEHDLEVLAPELFIDLHNFNSPFIDLERNIAFFLGSFNHKLYKSIDVTPNELSCSRWTASPFMKGGLKIISPPNPFDEEKGEIKSSLSSSSTFATPPEPENVLHNVMENNVLDSSVASFLRECEEACRGRRLVMHMNYFPADHSVEEAGRAILALLLKTQGLESDVMSLMDHKSLSKAMIETLKVAHQAKWKLIRTRQESGKSYKEVCSTVIEKCRFLFHEIRPFHTAQGGLNKLPILYKDSSFKEAARKALSRRKGSPSSALRAEDILNASIQSSDAMAKSIEGAAIQEASSHPSATPALSTVESELQELHKQQILWQQEVNKKLRQEKETSATSCTSSFHEENEDVDDEAKDEDSKRQDTADSLSNDSSEGDAHSSSFSECDKRSTMLQGSLPHALDENEEEEAEEGSKEDQGKVLPACPPEGEEKKNSNFSAFLMQSIVEFVTAEEESSSNNVNELRNTLHTQVKRSQVRLRGIKEMNALLDLSGSLLPSCKYYMLCGWLGTKISERAPVLPHCLDDIAIIPPYNRAEILVEHSKTLEWTARELNRLVSEASSKIGSRIPKGVRMKESINHRDQHGIATLSSSRFLLSLIGMLYTELKGQELGMLLNMKVLSSVQGLLQIIGPDIIRQIKLNTHLDDGIQTIFEDMLERSKNVPSPLSGMELARLMKNGTRVVRGVDWKWANQDGPPPSEGRVIGELGEDGWIRVQWDNGTTNSYRMGKEGRYDLKLAEPPSVSESETESEKEDEYLCEHNSDFQSCKTPSKLIRASCIRLLRIFAITFGLYAESVPRVAALNFASFMRNLVKNNQRFGQRIDDDQAREEGWANLGFLRTISCTPSMCELLCSPSWIELLFTSVESSNSPKNLPTQIQAIRLLKIILPHSNLDSESQANIQERLFRLLGHCTLMCCVDGSYFGDEGLLQKIQKGRGTRVALTASHSSTIAEETICLLRVLHGLPEWSNKINEYICLKLSLVNEIVSEIPILQMQLDDCEQDKFTLQQSAIMASLALIGGFDSRPRFGGSVRLIECGSKATITGINLNGKISVQLSNEIRKVPLSKIQNSDSTLFHLE</sequence>
<dbReference type="SUPFAM" id="SSF50985">
    <property type="entry name" value="RCC1/BLIP-II"/>
    <property type="match status" value="1"/>
</dbReference>
<organism evidence="3 4">
    <name type="scientific">Caligus rogercresseyi</name>
    <name type="common">Sea louse</name>
    <dbReference type="NCBI Taxonomy" id="217165"/>
    <lineage>
        <taxon>Eukaryota</taxon>
        <taxon>Metazoa</taxon>
        <taxon>Ecdysozoa</taxon>
        <taxon>Arthropoda</taxon>
        <taxon>Crustacea</taxon>
        <taxon>Multicrustacea</taxon>
        <taxon>Hexanauplia</taxon>
        <taxon>Copepoda</taxon>
        <taxon>Siphonostomatoida</taxon>
        <taxon>Caligidae</taxon>
        <taxon>Caligus</taxon>
    </lineage>
</organism>
<accession>A0A7T8KK84</accession>
<feature type="region of interest" description="Disordered" evidence="1">
    <location>
        <begin position="933"/>
        <end position="1033"/>
    </location>
</feature>
<feature type="non-terminal residue" evidence="3">
    <location>
        <position position="1674"/>
    </location>
</feature>